<dbReference type="PANTHER" id="PTHR35149:SF2">
    <property type="entry name" value="DUF262 DOMAIN-CONTAINING PROTEIN"/>
    <property type="match status" value="1"/>
</dbReference>
<evidence type="ECO:0000313" key="4">
    <source>
        <dbReference type="EMBL" id="SER35945.1"/>
    </source>
</evidence>
<evidence type="ECO:0000259" key="1">
    <source>
        <dbReference type="Pfam" id="PF03235"/>
    </source>
</evidence>
<keyword evidence="5" id="KW-1185">Reference proteome</keyword>
<evidence type="ECO:0000259" key="3">
    <source>
        <dbReference type="Pfam" id="PF14088"/>
    </source>
</evidence>
<dbReference type="EMBL" id="FOGF01000040">
    <property type="protein sequence ID" value="SER35945.1"/>
    <property type="molecule type" value="Genomic_DNA"/>
</dbReference>
<name>A0A1H9NJV4_9LACT</name>
<feature type="domain" description="DUF4268" evidence="3">
    <location>
        <begin position="703"/>
        <end position="834"/>
    </location>
</feature>
<reference evidence="4 5" key="1">
    <citation type="submission" date="2016-10" db="EMBL/GenBank/DDBJ databases">
        <authorList>
            <person name="de Groot N.N."/>
        </authorList>
    </citation>
    <scope>NUCLEOTIDE SEQUENCE [LARGE SCALE GENOMIC DNA]</scope>
    <source>
        <strain evidence="4 5">DSM 15827</strain>
    </source>
</reference>
<dbReference type="OrthoDB" id="9798761at2"/>
<dbReference type="PANTHER" id="PTHR35149">
    <property type="entry name" value="SLL5132 PROTEIN"/>
    <property type="match status" value="1"/>
</dbReference>
<proteinExistence type="predicted"/>
<feature type="domain" description="GmrSD restriction endonucleases C-terminal" evidence="2">
    <location>
        <begin position="408"/>
        <end position="551"/>
    </location>
</feature>
<dbReference type="STRING" id="137733.SAMN05421767_14012"/>
<feature type="domain" description="GmrSD restriction endonucleases N-terminal" evidence="1">
    <location>
        <begin position="17"/>
        <end position="218"/>
    </location>
</feature>
<organism evidence="4 5">
    <name type="scientific">Granulicatella balaenopterae</name>
    <dbReference type="NCBI Taxonomy" id="137733"/>
    <lineage>
        <taxon>Bacteria</taxon>
        <taxon>Bacillati</taxon>
        <taxon>Bacillota</taxon>
        <taxon>Bacilli</taxon>
        <taxon>Lactobacillales</taxon>
        <taxon>Carnobacteriaceae</taxon>
        <taxon>Granulicatella</taxon>
    </lineage>
</organism>
<accession>A0A1H9NJV4</accession>
<dbReference type="InterPro" id="IPR011089">
    <property type="entry name" value="GmrSD_C"/>
</dbReference>
<evidence type="ECO:0000313" key="5">
    <source>
        <dbReference type="Proteomes" id="UP000198556"/>
    </source>
</evidence>
<dbReference type="InterPro" id="IPR004919">
    <property type="entry name" value="GmrSD_N"/>
</dbReference>
<protein>
    <submittedName>
        <fullName evidence="4">Uncharacterized conserved protein, contains ParB-like and HNH nuclease domains</fullName>
    </submittedName>
</protein>
<evidence type="ECO:0000259" key="2">
    <source>
        <dbReference type="Pfam" id="PF07510"/>
    </source>
</evidence>
<dbReference type="RefSeq" id="WP_089747592.1">
    <property type="nucleotide sequence ID" value="NZ_FOGF01000040.1"/>
</dbReference>
<dbReference type="Pfam" id="PF14088">
    <property type="entry name" value="DUF4268"/>
    <property type="match status" value="1"/>
</dbReference>
<dbReference type="Pfam" id="PF07510">
    <property type="entry name" value="GmrSD_C"/>
    <property type="match status" value="1"/>
</dbReference>
<dbReference type="AlphaFoldDB" id="A0A1H9NJV4"/>
<dbReference type="Proteomes" id="UP000198556">
    <property type="component" value="Unassembled WGS sequence"/>
</dbReference>
<dbReference type="Pfam" id="PF03235">
    <property type="entry name" value="GmrSD_N"/>
    <property type="match status" value="1"/>
</dbReference>
<gene>
    <name evidence="4" type="ORF">SAMN05421767_14012</name>
</gene>
<sequence length="835" mass="97829">MHGEATFLVKAMTGVNERFYIPVYQRNYNWKIANCKQLLDDLFKVILEDRQSHFFGSVVVAHGEGSHDRLIIDGQQRLTTVTLMLLALVHLLDEEAIAVQEDTLKKRIMEQYLVDPYNNLSAERIKLRPIEEDRKALERLFDEPYERIADSNISLNYEFLKRELVLSEYSADDIFQAICKLEVIWIQLGAEDNPQLIFESLNSTGLDLSEGDKIRNYVLMGLSMAQQNDFYYRYWKKIEENTDDQVDLFIRDYLTLVTKQIPNMKDIYFAFKEYLAKLESDNIEALLKELLYYAKLYRVLLHGTGAGDELDGMIYRLNRLETKVTRPFLLEVLALHKAGTLTSAELEDVFSTVENYIFRRTICDVATNALNKVFASLHQNIIALDQTTDNYVDKMCFLLLKGKESKRYPDNHEFKEALRTKNIYNMQAKNRQYYFERLENYGTMETKDVWTHLDKRTYSIEHIMPQSLSKQWAKELAKDGNPEDIHEKWLHKAANLTLTAYNTQYSNSPFAEKRDTEKGFKASGLRMNQWISQQEHWGVKQLEERMNLIVERSLMIWQYPTTQYQPLGTEEAFVTLADTDKMTGKKIKRVVFKGSEIPVTAWVDMFERILILLHGENKAILKKVAYSQEDGYLENSFATTADVFNNSRKIDEHIYVNTNTDTEMKLRILREAFDVFGEDKEQLRMYLRLEGEKMPANMQDQARFNFWQTLHDYMVMHESVMNARKPHTGRWTDFLIGVKHAHICVSLISSRNEMSVELYINEDKALFDQLRSHKDEIEAETGMEFVWSRMNSAKASRIRHYFTGFDTGDQSNYQELAEETLNKMLSVRSAVKKYL</sequence>
<dbReference type="InterPro" id="IPR025364">
    <property type="entry name" value="DUF4268"/>
</dbReference>